<dbReference type="KEGG" id="crb:17891349"/>
<dbReference type="Pfam" id="PF00076">
    <property type="entry name" value="RRM_1"/>
    <property type="match status" value="2"/>
</dbReference>
<dbReference type="PANTHER" id="PTHR48024">
    <property type="entry name" value="GEO13361P1-RELATED"/>
    <property type="match status" value="1"/>
</dbReference>
<dbReference type="STRING" id="81985.R0I6S5"/>
<reference evidence="5" key="1">
    <citation type="journal article" date="2013" name="Nat. Genet.">
        <title>The Capsella rubella genome and the genomic consequences of rapid mating system evolution.</title>
        <authorList>
            <person name="Slotte T."/>
            <person name="Hazzouri K.M."/>
            <person name="Agren J.A."/>
            <person name="Koenig D."/>
            <person name="Maumus F."/>
            <person name="Guo Y.L."/>
            <person name="Steige K."/>
            <person name="Platts A.E."/>
            <person name="Escobar J.S."/>
            <person name="Newman L.K."/>
            <person name="Wang W."/>
            <person name="Mandakova T."/>
            <person name="Vello E."/>
            <person name="Smith L.M."/>
            <person name="Henz S.R."/>
            <person name="Steffen J."/>
            <person name="Takuno S."/>
            <person name="Brandvain Y."/>
            <person name="Coop G."/>
            <person name="Andolfatto P."/>
            <person name="Hu T.T."/>
            <person name="Blanchette M."/>
            <person name="Clark R.M."/>
            <person name="Quesneville H."/>
            <person name="Nordborg M."/>
            <person name="Gaut B.S."/>
            <person name="Lysak M.A."/>
            <person name="Jenkins J."/>
            <person name="Grimwood J."/>
            <person name="Chapman J."/>
            <person name="Prochnik S."/>
            <person name="Shu S."/>
            <person name="Rokhsar D."/>
            <person name="Schmutz J."/>
            <person name="Weigel D."/>
            <person name="Wright S.I."/>
        </authorList>
    </citation>
    <scope>NUCLEOTIDE SEQUENCE [LARGE SCALE GENOMIC DNA]</scope>
    <source>
        <strain evidence="5">cv. Monte Gargano</strain>
    </source>
</reference>
<name>R0I6S5_9BRAS</name>
<evidence type="ECO:0000256" key="2">
    <source>
        <dbReference type="PROSITE-ProRule" id="PRU00176"/>
    </source>
</evidence>
<dbReference type="Gene3D" id="3.30.70.330">
    <property type="match status" value="1"/>
</dbReference>
<dbReference type="PANTHER" id="PTHR48024:SF56">
    <property type="entry name" value="HETEROGENEOUS NUCLEAR RIBONUCLEOPROTEIN A0"/>
    <property type="match status" value="1"/>
</dbReference>
<accession>R0I6S5</accession>
<dbReference type="OrthoDB" id="1042023at2759"/>
<dbReference type="Proteomes" id="UP000029121">
    <property type="component" value="Unassembled WGS sequence"/>
</dbReference>
<organism evidence="4 5">
    <name type="scientific">Capsella rubella</name>
    <dbReference type="NCBI Taxonomy" id="81985"/>
    <lineage>
        <taxon>Eukaryota</taxon>
        <taxon>Viridiplantae</taxon>
        <taxon>Streptophyta</taxon>
        <taxon>Embryophyta</taxon>
        <taxon>Tracheophyta</taxon>
        <taxon>Spermatophyta</taxon>
        <taxon>Magnoliopsida</taxon>
        <taxon>eudicotyledons</taxon>
        <taxon>Gunneridae</taxon>
        <taxon>Pentapetalae</taxon>
        <taxon>rosids</taxon>
        <taxon>malvids</taxon>
        <taxon>Brassicales</taxon>
        <taxon>Brassicaceae</taxon>
        <taxon>Camelineae</taxon>
        <taxon>Capsella</taxon>
    </lineage>
</organism>
<feature type="domain" description="RRM" evidence="3">
    <location>
        <begin position="8"/>
        <end position="106"/>
    </location>
</feature>
<dbReference type="InterPro" id="IPR035979">
    <property type="entry name" value="RBD_domain_sf"/>
</dbReference>
<evidence type="ECO:0000313" key="4">
    <source>
        <dbReference type="EMBL" id="EOA32138.1"/>
    </source>
</evidence>
<keyword evidence="5" id="KW-1185">Reference proteome</keyword>
<proteinExistence type="predicted"/>
<dbReference type="SUPFAM" id="SSF54928">
    <property type="entry name" value="RNA-binding domain, RBD"/>
    <property type="match status" value="1"/>
</dbReference>
<dbReference type="InterPro" id="IPR050886">
    <property type="entry name" value="RNA-binding_reg"/>
</dbReference>
<evidence type="ECO:0000256" key="1">
    <source>
        <dbReference type="ARBA" id="ARBA00022884"/>
    </source>
</evidence>
<gene>
    <name evidence="4" type="ORF">CARUB_v10015389mg</name>
</gene>
<sequence length="122" mass="13788">MASADVEYTCYVGNLEPDTEEKDLDNAFSQFGDVIDSKVVCERDDDYDQYYYGSDSDYEYEYEELPVRKVYGFVSFIDEKSMKDAIKGMNGKKLGLKTINVQESHLSRKSRGGGGCVGSKRV</sequence>
<dbReference type="GO" id="GO:1990428">
    <property type="term" value="P:miRNA transport"/>
    <property type="evidence" value="ECO:0007669"/>
    <property type="project" value="TreeGrafter"/>
</dbReference>
<dbReference type="SMART" id="SM00360">
    <property type="entry name" value="RRM"/>
    <property type="match status" value="1"/>
</dbReference>
<evidence type="ECO:0000259" key="3">
    <source>
        <dbReference type="PROSITE" id="PS50102"/>
    </source>
</evidence>
<dbReference type="AlphaFoldDB" id="R0I6S5"/>
<keyword evidence="1 2" id="KW-0694">RNA-binding</keyword>
<protein>
    <recommendedName>
        <fullName evidence="3">RRM domain-containing protein</fullName>
    </recommendedName>
</protein>
<dbReference type="InterPro" id="IPR012677">
    <property type="entry name" value="Nucleotide-bd_a/b_plait_sf"/>
</dbReference>
<evidence type="ECO:0000313" key="5">
    <source>
        <dbReference type="Proteomes" id="UP000029121"/>
    </source>
</evidence>
<dbReference type="GO" id="GO:0003723">
    <property type="term" value="F:RNA binding"/>
    <property type="evidence" value="ECO:0007669"/>
    <property type="project" value="UniProtKB-UniRule"/>
</dbReference>
<dbReference type="EMBL" id="KB870807">
    <property type="protein sequence ID" value="EOA32138.1"/>
    <property type="molecule type" value="Genomic_DNA"/>
</dbReference>
<dbReference type="InterPro" id="IPR000504">
    <property type="entry name" value="RRM_dom"/>
</dbReference>
<dbReference type="PROSITE" id="PS50102">
    <property type="entry name" value="RRM"/>
    <property type="match status" value="1"/>
</dbReference>